<accession>A0A067FWW1</accession>
<dbReference type="Proteomes" id="UP000027120">
    <property type="component" value="Unassembled WGS sequence"/>
</dbReference>
<feature type="region of interest" description="Disordered" evidence="1">
    <location>
        <begin position="15"/>
        <end position="65"/>
    </location>
</feature>
<sequence length="122" mass="14664">MEEFKSANSAYGSELWKLENNNRTNNARHRSSEDFNQMRRRAPDYPHPSNRISSSTFSAWNNNNKRNHQIQRKTSWINDPEVKRQRRVVKYKAYAVEGKMKASIRNSLRWVKNKYYQLVHGY</sequence>
<gene>
    <name evidence="2" type="ORF">CISIN_1g039223mg</name>
</gene>
<keyword evidence="3" id="KW-1185">Reference proteome</keyword>
<reference evidence="2 3" key="1">
    <citation type="submission" date="2014-04" db="EMBL/GenBank/DDBJ databases">
        <authorList>
            <consortium name="International Citrus Genome Consortium"/>
            <person name="Gmitter F."/>
            <person name="Chen C."/>
            <person name="Farmerie W."/>
            <person name="Harkins T."/>
            <person name="Desany B."/>
            <person name="Mohiuddin M."/>
            <person name="Kodira C."/>
            <person name="Borodovsky M."/>
            <person name="Lomsadze A."/>
            <person name="Burns P."/>
            <person name="Jenkins J."/>
            <person name="Prochnik S."/>
            <person name="Shu S."/>
            <person name="Chapman J."/>
            <person name="Pitluck S."/>
            <person name="Schmutz J."/>
            <person name="Rokhsar D."/>
        </authorList>
    </citation>
    <scope>NUCLEOTIDE SEQUENCE</scope>
</reference>
<evidence type="ECO:0000313" key="3">
    <source>
        <dbReference type="Proteomes" id="UP000027120"/>
    </source>
</evidence>
<dbReference type="EMBL" id="KK784888">
    <property type="protein sequence ID" value="KDO71833.1"/>
    <property type="molecule type" value="Genomic_DNA"/>
</dbReference>
<dbReference type="PANTHER" id="PTHR33193">
    <property type="entry name" value="DOMAIN PROTEIN, PUTATIVE (DUF3511)-RELATED"/>
    <property type="match status" value="1"/>
</dbReference>
<dbReference type="STRING" id="2711.A0A067FWW1"/>
<dbReference type="PANTHER" id="PTHR33193:SF30">
    <property type="entry name" value="DUF3511 DOMAIN-CONTAINING PROTEIN"/>
    <property type="match status" value="1"/>
</dbReference>
<organism evidence="2 3">
    <name type="scientific">Citrus sinensis</name>
    <name type="common">Sweet orange</name>
    <name type="synonym">Citrus aurantium var. sinensis</name>
    <dbReference type="NCBI Taxonomy" id="2711"/>
    <lineage>
        <taxon>Eukaryota</taxon>
        <taxon>Viridiplantae</taxon>
        <taxon>Streptophyta</taxon>
        <taxon>Embryophyta</taxon>
        <taxon>Tracheophyta</taxon>
        <taxon>Spermatophyta</taxon>
        <taxon>Magnoliopsida</taxon>
        <taxon>eudicotyledons</taxon>
        <taxon>Gunneridae</taxon>
        <taxon>Pentapetalae</taxon>
        <taxon>rosids</taxon>
        <taxon>malvids</taxon>
        <taxon>Sapindales</taxon>
        <taxon>Rutaceae</taxon>
        <taxon>Aurantioideae</taxon>
        <taxon>Citrus</taxon>
    </lineage>
</organism>
<evidence type="ECO:0000313" key="2">
    <source>
        <dbReference type="EMBL" id="KDO71833.1"/>
    </source>
</evidence>
<name>A0A067FWW1_CITSI</name>
<dbReference type="AlphaFoldDB" id="A0A067FWW1"/>
<feature type="compositionally biased region" description="Basic and acidic residues" evidence="1">
    <location>
        <begin position="30"/>
        <end position="44"/>
    </location>
</feature>
<dbReference type="Pfam" id="PF12023">
    <property type="entry name" value="DUF3511"/>
    <property type="match status" value="1"/>
</dbReference>
<evidence type="ECO:0008006" key="4">
    <source>
        <dbReference type="Google" id="ProtNLM"/>
    </source>
</evidence>
<protein>
    <recommendedName>
        <fullName evidence="4">DUF3511 domain-containing protein</fullName>
    </recommendedName>
</protein>
<dbReference type="InterPro" id="IPR021899">
    <property type="entry name" value="DUF3511"/>
</dbReference>
<evidence type="ECO:0000256" key="1">
    <source>
        <dbReference type="SAM" id="MobiDB-lite"/>
    </source>
</evidence>
<proteinExistence type="predicted"/>
<feature type="compositionally biased region" description="Polar residues" evidence="1">
    <location>
        <begin position="50"/>
        <end position="64"/>
    </location>
</feature>